<dbReference type="Pfam" id="PF00860">
    <property type="entry name" value="Xan_ur_permease"/>
    <property type="match status" value="1"/>
</dbReference>
<evidence type="ECO:0000256" key="5">
    <source>
        <dbReference type="ARBA" id="ARBA00022989"/>
    </source>
</evidence>
<dbReference type="PANTHER" id="PTHR42810:SF2">
    <property type="entry name" value="PURINE PERMEASE C1399.01C-RELATED"/>
    <property type="match status" value="1"/>
</dbReference>
<comment type="similarity">
    <text evidence="2">Belongs to the nucleobase:cation symporter-2 (NCS2) (TC 2.A.40) family.</text>
</comment>
<feature type="transmembrane region" description="Helical" evidence="7">
    <location>
        <begin position="49"/>
        <end position="68"/>
    </location>
</feature>
<evidence type="ECO:0000256" key="6">
    <source>
        <dbReference type="ARBA" id="ARBA00023136"/>
    </source>
</evidence>
<gene>
    <name evidence="8" type="ordered locus">CTC_01612</name>
</gene>
<evidence type="ECO:0000313" key="9">
    <source>
        <dbReference type="Proteomes" id="UP000001412"/>
    </source>
</evidence>
<evidence type="ECO:0000256" key="7">
    <source>
        <dbReference type="SAM" id="Phobius"/>
    </source>
</evidence>
<comment type="subcellular location">
    <subcellularLocation>
        <location evidence="1">Membrane</location>
        <topology evidence="1">Multi-pass membrane protein</topology>
    </subcellularLocation>
</comment>
<dbReference type="AlphaFoldDB" id="Q894D7"/>
<proteinExistence type="inferred from homology"/>
<evidence type="ECO:0000256" key="1">
    <source>
        <dbReference type="ARBA" id="ARBA00004141"/>
    </source>
</evidence>
<feature type="transmembrane region" description="Helical" evidence="7">
    <location>
        <begin position="383"/>
        <end position="402"/>
    </location>
</feature>
<dbReference type="HOGENOM" id="CLU_017959_1_2_9"/>
<evidence type="ECO:0000313" key="8">
    <source>
        <dbReference type="EMBL" id="AAO36155.1"/>
    </source>
</evidence>
<feature type="transmembrane region" description="Helical" evidence="7">
    <location>
        <begin position="75"/>
        <end position="94"/>
    </location>
</feature>
<feature type="transmembrane region" description="Helical" evidence="7">
    <location>
        <begin position="170"/>
        <end position="190"/>
    </location>
</feature>
<dbReference type="PANTHER" id="PTHR42810">
    <property type="entry name" value="PURINE PERMEASE C1399.01C-RELATED"/>
    <property type="match status" value="1"/>
</dbReference>
<feature type="transmembrane region" description="Helical" evidence="7">
    <location>
        <begin position="408"/>
        <end position="427"/>
    </location>
</feature>
<dbReference type="GO" id="GO:0005886">
    <property type="term" value="C:plasma membrane"/>
    <property type="evidence" value="ECO:0007669"/>
    <property type="project" value="UniProtKB-ARBA"/>
</dbReference>
<keyword evidence="4 7" id="KW-0812">Transmembrane</keyword>
<keyword evidence="3" id="KW-0813">Transport</keyword>
<name>Q894D7_CLOTE</name>
<feature type="transmembrane region" description="Helical" evidence="7">
    <location>
        <begin position="197"/>
        <end position="218"/>
    </location>
</feature>
<dbReference type="EMBL" id="AE015927">
    <property type="protein sequence ID" value="AAO36155.1"/>
    <property type="molecule type" value="Genomic_DNA"/>
</dbReference>
<feature type="transmembrane region" description="Helical" evidence="7">
    <location>
        <begin position="21"/>
        <end position="43"/>
    </location>
</feature>
<evidence type="ECO:0000256" key="3">
    <source>
        <dbReference type="ARBA" id="ARBA00022448"/>
    </source>
</evidence>
<accession>Q894D7</accession>
<reference evidence="8 9" key="1">
    <citation type="journal article" date="2003" name="Proc. Natl. Acad. Sci. U.S.A.">
        <title>The genome sequence of Clostridium tetani, the causative agent of tetanus disease.</title>
        <authorList>
            <person name="Brueggemann H."/>
            <person name="Baumer S."/>
            <person name="Fricke W.F."/>
            <person name="Wiezer A."/>
            <person name="Liesegang H."/>
            <person name="Decker I."/>
            <person name="Herzberg C."/>
            <person name="Martinez-Arias R."/>
            <person name="Merkl R."/>
            <person name="Henne A."/>
            <person name="Gottschalk G."/>
        </authorList>
    </citation>
    <scope>NUCLEOTIDE SEQUENCE [LARGE SCALE GENOMIC DNA]</scope>
    <source>
        <strain evidence="9">Massachusetts / E88</strain>
    </source>
</reference>
<dbReference type="KEGG" id="ctc:CTC_01612"/>
<dbReference type="STRING" id="212717.CTC_01612"/>
<dbReference type="InterPro" id="IPR006043">
    <property type="entry name" value="NCS2"/>
</dbReference>
<dbReference type="GO" id="GO:0042907">
    <property type="term" value="F:xanthine transmembrane transporter activity"/>
    <property type="evidence" value="ECO:0007669"/>
    <property type="project" value="TreeGrafter"/>
</dbReference>
<evidence type="ECO:0000256" key="2">
    <source>
        <dbReference type="ARBA" id="ARBA00008821"/>
    </source>
</evidence>
<organism evidence="8 9">
    <name type="scientific">Clostridium tetani (strain Massachusetts / E88)</name>
    <dbReference type="NCBI Taxonomy" id="212717"/>
    <lineage>
        <taxon>Bacteria</taxon>
        <taxon>Bacillati</taxon>
        <taxon>Bacillota</taxon>
        <taxon>Clostridia</taxon>
        <taxon>Eubacteriales</taxon>
        <taxon>Clostridiaceae</taxon>
        <taxon>Clostridium</taxon>
    </lineage>
</organism>
<dbReference type="Proteomes" id="UP000001412">
    <property type="component" value="Chromosome"/>
</dbReference>
<feature type="transmembrane region" description="Helical" evidence="7">
    <location>
        <begin position="238"/>
        <end position="257"/>
    </location>
</feature>
<dbReference type="NCBIfam" id="TIGR00801">
    <property type="entry name" value="ncs2"/>
    <property type="match status" value="1"/>
</dbReference>
<keyword evidence="9" id="KW-1185">Reference proteome</keyword>
<feature type="transmembrane region" description="Helical" evidence="7">
    <location>
        <begin position="320"/>
        <end position="343"/>
    </location>
</feature>
<dbReference type="PROSITE" id="PS01116">
    <property type="entry name" value="XANTH_URACIL_PERMASE"/>
    <property type="match status" value="1"/>
</dbReference>
<feature type="transmembrane region" description="Helical" evidence="7">
    <location>
        <begin position="100"/>
        <end position="121"/>
    </location>
</feature>
<feature type="transmembrane region" description="Helical" evidence="7">
    <location>
        <begin position="128"/>
        <end position="150"/>
    </location>
</feature>
<evidence type="ECO:0000256" key="4">
    <source>
        <dbReference type="ARBA" id="ARBA00022692"/>
    </source>
</evidence>
<dbReference type="InterPro" id="IPR006042">
    <property type="entry name" value="Xan_ur_permease"/>
</dbReference>
<keyword evidence="6 7" id="KW-0472">Membrane</keyword>
<keyword evidence="5 7" id="KW-1133">Transmembrane helix</keyword>
<sequence length="451" mass="47500">MRLKKEELLMKNYVDIDEKLPIYKTIPLSLQHLFAMVGATILVPMLTGMSPSIALFCSGIGTLLYILCTKAKLPAYIGSSFAFIGPMTVASSAYGTSAMLSGVIAAGIVYALVSVIISFTGTEWLNKLLPPIVVGSVVIVIGLGLASVAINWAGLNTTFTVDSMNHVSRGAWIAVSMITLGTGVLGTMYFKGFLGVIPILIAMITGYISALILGVIPQEVLNRITEATFFQLPAFTKPSFNINAVILMAPVAFVTLAEHIGHVYVTNNVVAKDFTKDPGLHRSILGDGVATIFAGLVGGPPNTTYGENVGVMAITKVYSVWVIGGAAIIAIMLSFIGPVATIIETMPMPVMGGVSILLFGIIASSGFRVFVEDKVDFSKKRNLVIASVIIVLGIGGAAIKLSLNGSEIEIAGVALATLAGIVLNLILPAKSSTEEEETEDTKDKKDLEKAI</sequence>
<protein>
    <submittedName>
        <fullName evidence="8">Uracil permease</fullName>
    </submittedName>
</protein>
<dbReference type="NCBIfam" id="NF007995">
    <property type="entry name" value="PRK10720.1"/>
    <property type="match status" value="1"/>
</dbReference>
<feature type="transmembrane region" description="Helical" evidence="7">
    <location>
        <begin position="349"/>
        <end position="371"/>
    </location>
</feature>